<dbReference type="Pfam" id="PF01593">
    <property type="entry name" value="Amino_oxidase"/>
    <property type="match status" value="1"/>
</dbReference>
<keyword evidence="6" id="KW-1185">Reference proteome</keyword>
<gene>
    <name evidence="5" type="ORF">SD72_10055</name>
</gene>
<evidence type="ECO:0000256" key="1">
    <source>
        <dbReference type="ARBA" id="ARBA00037217"/>
    </source>
</evidence>
<dbReference type="GO" id="GO:0016491">
    <property type="term" value="F:oxidoreductase activity"/>
    <property type="evidence" value="ECO:0007669"/>
    <property type="project" value="InterPro"/>
</dbReference>
<dbReference type="AlphaFoldDB" id="A0A0D0IML0"/>
<dbReference type="InterPro" id="IPR002937">
    <property type="entry name" value="Amino_oxidase"/>
</dbReference>
<accession>A0A0D0IML0</accession>
<protein>
    <recommendedName>
        <fullName evidence="3">Pyridine nucleotide-disulfide oxidoreductase domain-containing protein 2</fullName>
    </recommendedName>
</protein>
<comment type="caution">
    <text evidence="5">The sequence shown here is derived from an EMBL/GenBank/DDBJ whole genome shotgun (WGS) entry which is preliminary data.</text>
</comment>
<comment type="subunit">
    <text evidence="2">Interacts with COX5B; this interaction may contribute to localize PYROXD2 to the inner face of the inner mitochondrial membrane.</text>
</comment>
<evidence type="ECO:0000259" key="4">
    <source>
        <dbReference type="Pfam" id="PF01593"/>
    </source>
</evidence>
<feature type="domain" description="Amine oxidase" evidence="4">
    <location>
        <begin position="14"/>
        <end position="332"/>
    </location>
</feature>
<evidence type="ECO:0000313" key="6">
    <source>
        <dbReference type="Proteomes" id="UP000032120"/>
    </source>
</evidence>
<dbReference type="Gene3D" id="3.50.50.60">
    <property type="entry name" value="FAD/NAD(P)-binding domain"/>
    <property type="match status" value="2"/>
</dbReference>
<dbReference type="PANTHER" id="PTHR10668:SF103">
    <property type="entry name" value="PYRIDINE NUCLEOTIDE-DISULFIDE OXIDOREDUCTASE DOMAIN-CONTAINING PROTEIN 2"/>
    <property type="match status" value="1"/>
</dbReference>
<sequence>MTRDAVVIGGGHNGLVAANYLALAGWRVTVVEQRPSLGGVVGRYEYFPGFTSSVTNSPGSFEGTVLEELQLQRYGLRFHKPDVTLLHPMGDSLFVGWRDQDEVKRQLDSYATGEYARQRNLIARLDALGAAAGLSLWRRPESLGTVLEGIESPWRSEFERDIVHGSLRELLDSALESDEAKSLMMMLALNGQLVSPDAAGSAFGLLLRPIARASSSIDPMGNGSSPLRGSVGLPQGSMSAIIDALVASARAHGVEFKLGSGVRELDTNEDGRIVGVRLESGERITGMDATIAAVEPSRLAGMLPADWRPEVDRPAPPKGSAFKLALALDRLPEIGNAPQEVPLQTLLEAQFRIGPSTDYITRAVEDGIAGAPSQRPIIWGLIPSLSSPGIAPEGKHLMSLNVWHAPHALGETYWRDNGAAFADQCIAQVENAFPGLRNCIVDRRWLGPHDLEAEFGLTASNITHGDMLPADMLNSRPGRAFTEALEGSGVVLGGAGAWPGGYVTGIPGRNSAARVLNMDREFAR</sequence>
<dbReference type="PANTHER" id="PTHR10668">
    <property type="entry name" value="PHYTOENE DEHYDROGENASE"/>
    <property type="match status" value="1"/>
</dbReference>
<evidence type="ECO:0000313" key="5">
    <source>
        <dbReference type="EMBL" id="KIP52367.1"/>
    </source>
</evidence>
<evidence type="ECO:0000256" key="2">
    <source>
        <dbReference type="ARBA" id="ARBA00038825"/>
    </source>
</evidence>
<proteinExistence type="predicted"/>
<organism evidence="5 6">
    <name type="scientific">Leucobacter komagatae</name>
    <dbReference type="NCBI Taxonomy" id="55969"/>
    <lineage>
        <taxon>Bacteria</taxon>
        <taxon>Bacillati</taxon>
        <taxon>Actinomycetota</taxon>
        <taxon>Actinomycetes</taxon>
        <taxon>Micrococcales</taxon>
        <taxon>Microbacteriaceae</taxon>
        <taxon>Leucobacter</taxon>
    </lineage>
</organism>
<evidence type="ECO:0000256" key="3">
    <source>
        <dbReference type="ARBA" id="ARBA00040298"/>
    </source>
</evidence>
<dbReference type="InterPro" id="IPR036188">
    <property type="entry name" value="FAD/NAD-bd_sf"/>
</dbReference>
<dbReference type="OrthoDB" id="9774675at2"/>
<dbReference type="Proteomes" id="UP000032120">
    <property type="component" value="Unassembled WGS sequence"/>
</dbReference>
<comment type="function">
    <text evidence="1">Probable oxidoreductase that may play a role as regulator of mitochondrial function.</text>
</comment>
<reference evidence="5 6" key="1">
    <citation type="submission" date="2015-01" db="EMBL/GenBank/DDBJ databases">
        <title>Draft genome sequence of Leucobacter komagatae strain VKM ST2845.</title>
        <authorList>
            <person name="Karlyshev A.V."/>
            <person name="Kudryashova E.B."/>
        </authorList>
    </citation>
    <scope>NUCLEOTIDE SEQUENCE [LARGE SCALE GENOMIC DNA]</scope>
    <source>
        <strain evidence="5 6">VKM ST2845</strain>
    </source>
</reference>
<dbReference type="SUPFAM" id="SSF51905">
    <property type="entry name" value="FAD/NAD(P)-binding domain"/>
    <property type="match status" value="1"/>
</dbReference>
<dbReference type="RefSeq" id="WP_042544316.1">
    <property type="nucleotide sequence ID" value="NZ_JXSQ01000012.1"/>
</dbReference>
<name>A0A0D0IML0_9MICO</name>
<dbReference type="EMBL" id="JXSQ01000012">
    <property type="protein sequence ID" value="KIP52367.1"/>
    <property type="molecule type" value="Genomic_DNA"/>
</dbReference>